<keyword evidence="2" id="KW-1185">Reference proteome</keyword>
<dbReference type="Proteomes" id="UP000028500">
    <property type="component" value="Unassembled WGS sequence"/>
</dbReference>
<gene>
    <name evidence="1" type="ORF">XBKQ1_2640022</name>
</gene>
<evidence type="ECO:0000313" key="1">
    <source>
        <dbReference type="EMBL" id="CDH20492.1"/>
    </source>
</evidence>
<name>A0A077PIM5_XENBV</name>
<accession>A0A077PIM5</accession>
<dbReference type="HOGENOM" id="CLU_3319443_0_0_6"/>
<comment type="caution">
    <text evidence="1">The sequence shown here is derived from an EMBL/GenBank/DDBJ whole genome shotgun (WGS) entry which is preliminary data.</text>
</comment>
<proteinExistence type="predicted"/>
<dbReference type="EMBL" id="CBSY010000184">
    <property type="protein sequence ID" value="CDH20492.1"/>
    <property type="molecule type" value="Genomic_DNA"/>
</dbReference>
<dbReference type="AlphaFoldDB" id="A0A077PIM5"/>
<reference evidence="1" key="1">
    <citation type="submission" date="2013-07" db="EMBL/GenBank/DDBJ databases">
        <title>Sub-species coevolution in mutualistic symbiosis.</title>
        <authorList>
            <person name="Murfin K."/>
            <person name="Klassen J."/>
            <person name="Lee M."/>
            <person name="Forst S."/>
            <person name="Stock P."/>
            <person name="Goodrich-Blair H."/>
        </authorList>
    </citation>
    <scope>NUCLEOTIDE SEQUENCE [LARGE SCALE GENOMIC DNA]</scope>
    <source>
        <strain evidence="1">Kraussei Quebec</strain>
    </source>
</reference>
<organism evidence="1 2">
    <name type="scientific">Xenorhabdus bovienii str. kraussei Quebec</name>
    <dbReference type="NCBI Taxonomy" id="1398203"/>
    <lineage>
        <taxon>Bacteria</taxon>
        <taxon>Pseudomonadati</taxon>
        <taxon>Pseudomonadota</taxon>
        <taxon>Gammaproteobacteria</taxon>
        <taxon>Enterobacterales</taxon>
        <taxon>Morganellaceae</taxon>
        <taxon>Xenorhabdus</taxon>
    </lineage>
</organism>
<sequence length="39" mass="4816">MSYIFIPEKIAPKNIMIISVLILKFKKLYCKYLLYYHLY</sequence>
<evidence type="ECO:0000313" key="2">
    <source>
        <dbReference type="Proteomes" id="UP000028500"/>
    </source>
</evidence>
<protein>
    <submittedName>
        <fullName evidence="1">Uncharacterized protein</fullName>
    </submittedName>
</protein>